<dbReference type="AlphaFoldDB" id="A0A816CRU8"/>
<dbReference type="EMBL" id="CAJOBG010005082">
    <property type="protein sequence ID" value="CAF4138635.1"/>
    <property type="molecule type" value="Genomic_DNA"/>
</dbReference>
<comment type="caution">
    <text evidence="11">The sequence shown here is derived from an EMBL/GenBank/DDBJ whole genome shotgun (WGS) entry which is preliminary data.</text>
</comment>
<dbReference type="EMBL" id="CAJNRE010007358">
    <property type="protein sequence ID" value="CAF2064783.1"/>
    <property type="molecule type" value="Genomic_DNA"/>
</dbReference>
<protein>
    <recommendedName>
        <fullName evidence="10">PLAT domain-containing protein</fullName>
    </recommendedName>
</protein>
<dbReference type="InterPro" id="IPR033906">
    <property type="entry name" value="Lipase_N"/>
</dbReference>
<dbReference type="EMBL" id="CAJNOV010019121">
    <property type="protein sequence ID" value="CAF1627872.1"/>
    <property type="molecule type" value="Genomic_DNA"/>
</dbReference>
<evidence type="ECO:0000256" key="9">
    <source>
        <dbReference type="SAM" id="SignalP"/>
    </source>
</evidence>
<evidence type="ECO:0000256" key="7">
    <source>
        <dbReference type="PROSITE-ProRule" id="PRU00152"/>
    </source>
</evidence>
<evidence type="ECO:0000313" key="17">
    <source>
        <dbReference type="Proteomes" id="UP000663855"/>
    </source>
</evidence>
<dbReference type="InterPro" id="IPR002331">
    <property type="entry name" value="Lipase_panc"/>
</dbReference>
<dbReference type="Proteomes" id="UP000663855">
    <property type="component" value="Unassembled WGS sequence"/>
</dbReference>
<dbReference type="GO" id="GO:0004806">
    <property type="term" value="F:triacylglycerol lipase activity"/>
    <property type="evidence" value="ECO:0007669"/>
    <property type="project" value="InterPro"/>
</dbReference>
<evidence type="ECO:0000313" key="13">
    <source>
        <dbReference type="EMBL" id="CAF2063655.1"/>
    </source>
</evidence>
<gene>
    <name evidence="11" type="ORF">CJN711_LOCUS38958</name>
    <name evidence="14" type="ORF">MBJ925_LOCUS15603</name>
    <name evidence="16" type="ORF">OVN521_LOCUS22938</name>
    <name evidence="15" type="ORF">UXM345_LOCUS22559</name>
    <name evidence="13" type="ORF">WKI299_LOCUS12625</name>
    <name evidence="12" type="ORF">XDN619_LOCUS10956</name>
</gene>
<proteinExistence type="inferred from homology"/>
<dbReference type="InterPro" id="IPR029058">
    <property type="entry name" value="AB_hydrolase_fold"/>
</dbReference>
<evidence type="ECO:0000313" key="18">
    <source>
        <dbReference type="Proteomes" id="UP000663866"/>
    </source>
</evidence>
<feature type="chain" id="PRO_5035608852" description="PLAT domain-containing protein" evidence="9">
    <location>
        <begin position="20"/>
        <end position="487"/>
    </location>
</feature>
<dbReference type="Pfam" id="PF00151">
    <property type="entry name" value="Lipase"/>
    <property type="match status" value="1"/>
</dbReference>
<evidence type="ECO:0000313" key="11">
    <source>
        <dbReference type="EMBL" id="CAF1627872.1"/>
    </source>
</evidence>
<dbReference type="EMBL" id="CAJNRG010004095">
    <property type="protein sequence ID" value="CAF2063206.1"/>
    <property type="molecule type" value="Genomic_DNA"/>
</dbReference>
<dbReference type="PROSITE" id="PS50095">
    <property type="entry name" value="PLAT"/>
    <property type="match status" value="1"/>
</dbReference>
<evidence type="ECO:0000313" key="15">
    <source>
        <dbReference type="EMBL" id="CAF4106562.1"/>
    </source>
</evidence>
<evidence type="ECO:0000256" key="2">
    <source>
        <dbReference type="ARBA" id="ARBA00010701"/>
    </source>
</evidence>
<keyword evidence="6" id="KW-0106">Calcium</keyword>
<dbReference type="SUPFAM" id="SSF49723">
    <property type="entry name" value="Lipase/lipooxygenase domain (PLAT/LH2 domain)"/>
    <property type="match status" value="1"/>
</dbReference>
<dbReference type="Proteomes" id="UP000663842">
    <property type="component" value="Unassembled WGS sequence"/>
</dbReference>
<dbReference type="GO" id="GO:0005615">
    <property type="term" value="C:extracellular space"/>
    <property type="evidence" value="ECO:0007669"/>
    <property type="project" value="TreeGrafter"/>
</dbReference>
<evidence type="ECO:0000313" key="12">
    <source>
        <dbReference type="EMBL" id="CAF2063206.1"/>
    </source>
</evidence>
<organism evidence="11 17">
    <name type="scientific">Rotaria magnacalcarata</name>
    <dbReference type="NCBI Taxonomy" id="392030"/>
    <lineage>
        <taxon>Eukaryota</taxon>
        <taxon>Metazoa</taxon>
        <taxon>Spiralia</taxon>
        <taxon>Gnathifera</taxon>
        <taxon>Rotifera</taxon>
        <taxon>Eurotatoria</taxon>
        <taxon>Bdelloidea</taxon>
        <taxon>Philodinida</taxon>
        <taxon>Philodinidae</taxon>
        <taxon>Rotaria</taxon>
    </lineage>
</organism>
<feature type="binding site" evidence="6">
    <location>
        <position position="222"/>
    </location>
    <ligand>
        <name>Ca(2+)</name>
        <dbReference type="ChEBI" id="CHEBI:29108"/>
    </ligand>
</feature>
<keyword evidence="4" id="KW-1015">Disulfide bond</keyword>
<dbReference type="InterPro" id="IPR001024">
    <property type="entry name" value="PLAT/LH2_dom"/>
</dbReference>
<dbReference type="PIRSF" id="PIRSF000865">
    <property type="entry name" value="Lipoprotein_lipase_LIPH"/>
    <property type="match status" value="1"/>
</dbReference>
<dbReference type="Proteomes" id="UP000663856">
    <property type="component" value="Unassembled WGS sequence"/>
</dbReference>
<dbReference type="PANTHER" id="PTHR11610">
    <property type="entry name" value="LIPASE"/>
    <property type="match status" value="1"/>
</dbReference>
<name>A0A816CRU8_9BILA</name>
<reference evidence="11" key="1">
    <citation type="submission" date="2021-02" db="EMBL/GenBank/DDBJ databases">
        <authorList>
            <person name="Nowell W R."/>
        </authorList>
    </citation>
    <scope>NUCLEOTIDE SEQUENCE</scope>
</reference>
<comment type="caution">
    <text evidence="7">Lacks conserved residue(s) required for the propagation of feature annotation.</text>
</comment>
<dbReference type="Proteomes" id="UP000663866">
    <property type="component" value="Unassembled WGS sequence"/>
</dbReference>
<dbReference type="EMBL" id="CAJOBF010003740">
    <property type="protein sequence ID" value="CAF4106562.1"/>
    <property type="molecule type" value="Genomic_DNA"/>
</dbReference>
<evidence type="ECO:0000256" key="1">
    <source>
        <dbReference type="ARBA" id="ARBA00004613"/>
    </source>
</evidence>
<keyword evidence="9" id="KW-0732">Signal</keyword>
<evidence type="ECO:0000256" key="3">
    <source>
        <dbReference type="ARBA" id="ARBA00022525"/>
    </source>
</evidence>
<evidence type="ECO:0000256" key="8">
    <source>
        <dbReference type="RuleBase" id="RU004262"/>
    </source>
</evidence>
<keyword evidence="6" id="KW-0479">Metal-binding</keyword>
<feature type="binding site" evidence="6">
    <location>
        <position position="217"/>
    </location>
    <ligand>
        <name>Ca(2+)</name>
        <dbReference type="ChEBI" id="CHEBI:29108"/>
    </ligand>
</feature>
<dbReference type="CDD" id="cd00707">
    <property type="entry name" value="Pancreat_lipase_like"/>
    <property type="match status" value="1"/>
</dbReference>
<dbReference type="PRINTS" id="PR00821">
    <property type="entry name" value="TAGLIPASE"/>
</dbReference>
<comment type="similarity">
    <text evidence="2 8">Belongs to the AB hydrolase superfamily. Lipase family.</text>
</comment>
<feature type="binding site" evidence="6">
    <location>
        <position position="219"/>
    </location>
    <ligand>
        <name>Ca(2+)</name>
        <dbReference type="ChEBI" id="CHEBI:29108"/>
    </ligand>
</feature>
<evidence type="ECO:0000313" key="16">
    <source>
        <dbReference type="EMBL" id="CAF4138635.1"/>
    </source>
</evidence>
<feature type="active site" description="Charge relay system" evidence="5">
    <location>
        <position position="203"/>
    </location>
</feature>
<dbReference type="PRINTS" id="PR00823">
    <property type="entry name" value="PANCLIPASE"/>
</dbReference>
<feature type="signal peptide" evidence="9">
    <location>
        <begin position="1"/>
        <end position="19"/>
    </location>
</feature>
<comment type="subcellular location">
    <subcellularLocation>
        <location evidence="1">Secreted</location>
    </subcellularLocation>
</comment>
<dbReference type="InterPro" id="IPR036392">
    <property type="entry name" value="PLAT/LH2_dom_sf"/>
</dbReference>
<dbReference type="Gene3D" id="3.40.50.1820">
    <property type="entry name" value="alpha/beta hydrolase"/>
    <property type="match status" value="1"/>
</dbReference>
<dbReference type="GO" id="GO:0046872">
    <property type="term" value="F:metal ion binding"/>
    <property type="evidence" value="ECO:0007669"/>
    <property type="project" value="UniProtKB-KW"/>
</dbReference>
<evidence type="ECO:0000259" key="10">
    <source>
        <dbReference type="PROSITE" id="PS50095"/>
    </source>
</evidence>
<dbReference type="InterPro" id="IPR013818">
    <property type="entry name" value="Lipase"/>
</dbReference>
<dbReference type="Proteomes" id="UP000663824">
    <property type="component" value="Unassembled WGS sequence"/>
</dbReference>
<dbReference type="GO" id="GO:0016042">
    <property type="term" value="P:lipid catabolic process"/>
    <property type="evidence" value="ECO:0007669"/>
    <property type="project" value="TreeGrafter"/>
</dbReference>
<dbReference type="InterPro" id="IPR016272">
    <property type="entry name" value="Lipase_LIPH"/>
</dbReference>
<evidence type="ECO:0000313" key="14">
    <source>
        <dbReference type="EMBL" id="CAF2064783.1"/>
    </source>
</evidence>
<dbReference type="Proteomes" id="UP000663887">
    <property type="component" value="Unassembled WGS sequence"/>
</dbReference>
<feature type="active site" description="Charge relay system" evidence="5">
    <location>
        <position position="293"/>
    </location>
</feature>
<accession>A0A816CRU8</accession>
<evidence type="ECO:0000256" key="4">
    <source>
        <dbReference type="ARBA" id="ARBA00023157"/>
    </source>
</evidence>
<feature type="domain" description="PLAT" evidence="10">
    <location>
        <begin position="368"/>
        <end position="487"/>
    </location>
</feature>
<feature type="active site" description="Nucleophile" evidence="5">
    <location>
        <position position="180"/>
    </location>
</feature>
<evidence type="ECO:0000256" key="6">
    <source>
        <dbReference type="PIRSR" id="PIRSR000865-2"/>
    </source>
</evidence>
<keyword evidence="18" id="KW-1185">Reference proteome</keyword>
<sequence length="487" mass="53154">MFFPITVVFACFFALSAGADEVLSVPGARIFDVCYGEYGCFTIRPPFGATLQRPIAVLPATASVVGTKLFLYTRDTRKNRTEISRFTTLGPWSSSKPTKFLIHGFIERADSQWWIDMKNAILTVDDVNLIIVDWTQGNGFPYDQASANTQMVGAEVALFINYLIKQHGSKPTDFHIIGHSLGSQAAGYAGSRVPGLGRITGLDPAGPSFENTDPRVRLDPTDALFIDVIHTDGANNLLLGLGTLQRMGHADFYPNGGMDQPGCPKTPGKIINLILQLGTMNIEGFSATALCSHLASVRLFTDSVLNQCPYVSYPCTSMDDFNAGKCSLDCDGRTRHCNRMGYWASPSDGNGTLYLKTQDASAFPYCINHYQITLYSGSDYSQTRGKVSITLHGTLNTVTVVFDNDQTVFRSGSVETRLIPLPMDIGTVTSIELSFSKTTNLLLQLFNSASWKFTQAVVLDGDSRNRRTFCPTRSVITSGSSTGFIVC</sequence>
<dbReference type="FunFam" id="3.40.50.1820:FF:000033">
    <property type="entry name" value="Pancreatic triacylglycerol lipase"/>
    <property type="match status" value="1"/>
</dbReference>
<evidence type="ECO:0000256" key="5">
    <source>
        <dbReference type="PIRSR" id="PIRSR000865-1"/>
    </source>
</evidence>
<dbReference type="Gene3D" id="2.60.60.20">
    <property type="entry name" value="PLAT/LH2 domain"/>
    <property type="match status" value="1"/>
</dbReference>
<dbReference type="PANTHER" id="PTHR11610:SF181">
    <property type="entry name" value="INACTIVE PANCREATIC LIPASE-RELATED PROTEIN 1-LIKE"/>
    <property type="match status" value="1"/>
</dbReference>
<dbReference type="InterPro" id="IPR000734">
    <property type="entry name" value="TAG_lipase"/>
</dbReference>
<keyword evidence="3" id="KW-0964">Secreted</keyword>
<dbReference type="SUPFAM" id="SSF53474">
    <property type="entry name" value="alpha/beta-Hydrolases"/>
    <property type="match status" value="1"/>
</dbReference>
<dbReference type="EMBL" id="CAJNRF010004707">
    <property type="protein sequence ID" value="CAF2063655.1"/>
    <property type="molecule type" value="Genomic_DNA"/>
</dbReference>